<sequence>MYDLPDGYDLMLLEEAVWLVTRKINNPAYDFAFESALACRRPWRRPEAITAVARVGAPADYDQLFQQLVDCGITLVNSPGQHRNGSELPQWYPCIEKLTPASVWYDSPPESSTVAESIGWPVFIKGARQTSRHDPRKCIARNPAEYERVIEAYRRDAILGWQQCVIRELVELRPVKCDATTKIQPSFEFRTFWWYNQLVGAGPYWSHFATYTWTGAEREACIAVAGDAAARVDCPFLVVDMAQTVEGQWIVIECNDAQESGYAGVSPFALWNEIFRQARLANG</sequence>
<dbReference type="EMBL" id="CP036433">
    <property type="protein sequence ID" value="QDU93647.1"/>
    <property type="molecule type" value="Genomic_DNA"/>
</dbReference>
<dbReference type="OrthoDB" id="5355744at2"/>
<evidence type="ECO:0000313" key="2">
    <source>
        <dbReference type="EMBL" id="QDU93647.1"/>
    </source>
</evidence>
<proteinExistence type="predicted"/>
<dbReference type="InterPro" id="IPR025643">
    <property type="entry name" value="R2K_3"/>
</dbReference>
<organism evidence="2 3">
    <name type="scientific">Lignipirellula cremea</name>
    <dbReference type="NCBI Taxonomy" id="2528010"/>
    <lineage>
        <taxon>Bacteria</taxon>
        <taxon>Pseudomonadati</taxon>
        <taxon>Planctomycetota</taxon>
        <taxon>Planctomycetia</taxon>
        <taxon>Pirellulales</taxon>
        <taxon>Pirellulaceae</taxon>
        <taxon>Lignipirellula</taxon>
    </lineage>
</organism>
<feature type="domain" description="ATP-grasp" evidence="1">
    <location>
        <begin position="141"/>
        <end position="274"/>
    </location>
</feature>
<dbReference type="SUPFAM" id="SSF56059">
    <property type="entry name" value="Glutathione synthetase ATP-binding domain-like"/>
    <property type="match status" value="1"/>
</dbReference>
<dbReference type="KEGG" id="lcre:Pla8534_14270"/>
<gene>
    <name evidence="2" type="ORF">Pla8534_14270</name>
</gene>
<dbReference type="AlphaFoldDB" id="A0A518DP75"/>
<dbReference type="RefSeq" id="WP_145050689.1">
    <property type="nucleotide sequence ID" value="NZ_CP036433.1"/>
</dbReference>
<dbReference type="Pfam" id="PF14243">
    <property type="entry name" value="R2K_3"/>
    <property type="match status" value="1"/>
</dbReference>
<keyword evidence="3" id="KW-1185">Reference proteome</keyword>
<evidence type="ECO:0000313" key="3">
    <source>
        <dbReference type="Proteomes" id="UP000317648"/>
    </source>
</evidence>
<dbReference type="Proteomes" id="UP000317648">
    <property type="component" value="Chromosome"/>
</dbReference>
<name>A0A518DP75_9BACT</name>
<accession>A0A518DP75</accession>
<reference evidence="2 3" key="1">
    <citation type="submission" date="2019-02" db="EMBL/GenBank/DDBJ databases">
        <title>Deep-cultivation of Planctomycetes and their phenomic and genomic characterization uncovers novel biology.</title>
        <authorList>
            <person name="Wiegand S."/>
            <person name="Jogler M."/>
            <person name="Boedeker C."/>
            <person name="Pinto D."/>
            <person name="Vollmers J."/>
            <person name="Rivas-Marin E."/>
            <person name="Kohn T."/>
            <person name="Peeters S.H."/>
            <person name="Heuer A."/>
            <person name="Rast P."/>
            <person name="Oberbeckmann S."/>
            <person name="Bunk B."/>
            <person name="Jeske O."/>
            <person name="Meyerdierks A."/>
            <person name="Storesund J.E."/>
            <person name="Kallscheuer N."/>
            <person name="Luecker S."/>
            <person name="Lage O.M."/>
            <person name="Pohl T."/>
            <person name="Merkel B.J."/>
            <person name="Hornburger P."/>
            <person name="Mueller R.-W."/>
            <person name="Bruemmer F."/>
            <person name="Labrenz M."/>
            <person name="Spormann A.M."/>
            <person name="Op den Camp H."/>
            <person name="Overmann J."/>
            <person name="Amann R."/>
            <person name="Jetten M.S.M."/>
            <person name="Mascher T."/>
            <person name="Medema M.H."/>
            <person name="Devos D.P."/>
            <person name="Kaster A.-K."/>
            <person name="Ovreas L."/>
            <person name="Rohde M."/>
            <person name="Galperin M.Y."/>
            <person name="Jogler C."/>
        </authorList>
    </citation>
    <scope>NUCLEOTIDE SEQUENCE [LARGE SCALE GENOMIC DNA]</scope>
    <source>
        <strain evidence="2 3">Pla85_3_4</strain>
    </source>
</reference>
<evidence type="ECO:0000259" key="1">
    <source>
        <dbReference type="Pfam" id="PF14243"/>
    </source>
</evidence>
<protein>
    <recommendedName>
        <fullName evidence="1">ATP-grasp domain-containing protein</fullName>
    </recommendedName>
</protein>